<proteinExistence type="predicted"/>
<evidence type="ECO:0000313" key="1">
    <source>
        <dbReference type="EMBL" id="KAJ7549912.1"/>
    </source>
</evidence>
<gene>
    <name evidence="1" type="ORF">O6H91_07G074600</name>
</gene>
<evidence type="ECO:0000313" key="2">
    <source>
        <dbReference type="Proteomes" id="UP001162992"/>
    </source>
</evidence>
<comment type="caution">
    <text evidence="1">The sequence shown here is derived from an EMBL/GenBank/DDBJ whole genome shotgun (WGS) entry which is preliminary data.</text>
</comment>
<dbReference type="Proteomes" id="UP001162992">
    <property type="component" value="Chromosome 7"/>
</dbReference>
<name>A0ACC2D6Q1_DIPCM</name>
<accession>A0ACC2D6Q1</accession>
<protein>
    <submittedName>
        <fullName evidence="1">Uncharacterized protein</fullName>
    </submittedName>
</protein>
<reference evidence="2" key="1">
    <citation type="journal article" date="2024" name="Proc. Natl. Acad. Sci. U.S.A.">
        <title>Extraordinary preservation of gene collinearity over three hundred million years revealed in homosporous lycophytes.</title>
        <authorList>
            <person name="Li C."/>
            <person name="Wickell D."/>
            <person name="Kuo L.Y."/>
            <person name="Chen X."/>
            <person name="Nie B."/>
            <person name="Liao X."/>
            <person name="Peng D."/>
            <person name="Ji J."/>
            <person name="Jenkins J."/>
            <person name="Williams M."/>
            <person name="Shu S."/>
            <person name="Plott C."/>
            <person name="Barry K."/>
            <person name="Rajasekar S."/>
            <person name="Grimwood J."/>
            <person name="Han X."/>
            <person name="Sun S."/>
            <person name="Hou Z."/>
            <person name="He W."/>
            <person name="Dai G."/>
            <person name="Sun C."/>
            <person name="Schmutz J."/>
            <person name="Leebens-Mack J.H."/>
            <person name="Li F.W."/>
            <person name="Wang L."/>
        </authorList>
    </citation>
    <scope>NUCLEOTIDE SEQUENCE [LARGE SCALE GENOMIC DNA]</scope>
    <source>
        <strain evidence="2">cv. PW_Plant_1</strain>
    </source>
</reference>
<sequence>MVYQERLLSTILSLMCMFERLTMANLTSSRRVSRVAIMWFPRFPFLSGSHAIPSVAALMNIGICSGSKEMNTISTRSDHKKPSEGSKDQGVSKPRWWIPDPVTGIWEPEDQLPELAETAKLIDEMPQSSKSTSAAKASSSSWWSSMQDIPARGNDKI</sequence>
<organism evidence="1 2">
    <name type="scientific">Diphasiastrum complanatum</name>
    <name type="common">Issler's clubmoss</name>
    <name type="synonym">Lycopodium complanatum</name>
    <dbReference type="NCBI Taxonomy" id="34168"/>
    <lineage>
        <taxon>Eukaryota</taxon>
        <taxon>Viridiplantae</taxon>
        <taxon>Streptophyta</taxon>
        <taxon>Embryophyta</taxon>
        <taxon>Tracheophyta</taxon>
        <taxon>Lycopodiopsida</taxon>
        <taxon>Lycopodiales</taxon>
        <taxon>Lycopodiaceae</taxon>
        <taxon>Lycopodioideae</taxon>
        <taxon>Diphasiastrum</taxon>
    </lineage>
</organism>
<dbReference type="EMBL" id="CM055098">
    <property type="protein sequence ID" value="KAJ7549912.1"/>
    <property type="molecule type" value="Genomic_DNA"/>
</dbReference>
<keyword evidence="2" id="KW-1185">Reference proteome</keyword>